<evidence type="ECO:0000259" key="1">
    <source>
        <dbReference type="PROSITE" id="PS50879"/>
    </source>
</evidence>
<dbReference type="AlphaFoldDB" id="A0A8X6MN26"/>
<feature type="domain" description="RNase H type-1" evidence="1">
    <location>
        <begin position="1"/>
        <end position="128"/>
    </location>
</feature>
<dbReference type="PROSITE" id="PS50879">
    <property type="entry name" value="RNASE_H_1"/>
    <property type="match status" value="1"/>
</dbReference>
<proteinExistence type="predicted"/>
<reference evidence="2" key="1">
    <citation type="submission" date="2020-08" db="EMBL/GenBank/DDBJ databases">
        <title>Multicomponent nature underlies the extraordinary mechanical properties of spider dragline silk.</title>
        <authorList>
            <person name="Kono N."/>
            <person name="Nakamura H."/>
            <person name="Mori M."/>
            <person name="Yoshida Y."/>
            <person name="Ohtoshi R."/>
            <person name="Malay A.D."/>
            <person name="Moran D.A.P."/>
            <person name="Tomita M."/>
            <person name="Numata K."/>
            <person name="Arakawa K."/>
        </authorList>
    </citation>
    <scope>NUCLEOTIDE SEQUENCE</scope>
</reference>
<keyword evidence="3" id="KW-1185">Reference proteome</keyword>
<evidence type="ECO:0000313" key="2">
    <source>
        <dbReference type="EMBL" id="GFS68947.1"/>
    </source>
</evidence>
<gene>
    <name evidence="2" type="primary">AVEN_69609_1</name>
    <name evidence="2" type="ORF">NPIL_609251</name>
</gene>
<dbReference type="EMBL" id="BMAW01049052">
    <property type="protein sequence ID" value="GFS68947.1"/>
    <property type="molecule type" value="Genomic_DNA"/>
</dbReference>
<comment type="caution">
    <text evidence="2">The sequence shown here is derived from an EMBL/GenBank/DDBJ whole genome shotgun (WGS) entry which is preliminary data.</text>
</comment>
<dbReference type="SUPFAM" id="SSF53098">
    <property type="entry name" value="Ribonuclease H-like"/>
    <property type="match status" value="1"/>
</dbReference>
<organism evidence="2 3">
    <name type="scientific">Nephila pilipes</name>
    <name type="common">Giant wood spider</name>
    <name type="synonym">Nephila maculata</name>
    <dbReference type="NCBI Taxonomy" id="299642"/>
    <lineage>
        <taxon>Eukaryota</taxon>
        <taxon>Metazoa</taxon>
        <taxon>Ecdysozoa</taxon>
        <taxon>Arthropoda</taxon>
        <taxon>Chelicerata</taxon>
        <taxon>Arachnida</taxon>
        <taxon>Araneae</taxon>
        <taxon>Araneomorphae</taxon>
        <taxon>Entelegynae</taxon>
        <taxon>Araneoidea</taxon>
        <taxon>Nephilidae</taxon>
        <taxon>Nephila</taxon>
    </lineage>
</organism>
<accession>A0A8X6MN26</accession>
<dbReference type="CDD" id="cd09276">
    <property type="entry name" value="Rnase_HI_RT_non_LTR"/>
    <property type="match status" value="1"/>
</dbReference>
<sequence length="138" mass="15532">MLTDGRKNDSDCSDNGIYIRYRDKEVKIQKINPNFCSVFHSEFIAIKEALELLKSLSHNNEIWILSYSISCIQHLANWQSVRDNDVEEILKTLKCLSTSHQINLQWILSHVGIEGHEIADTLTKAGASEASMPSGGIT</sequence>
<dbReference type="Proteomes" id="UP000887013">
    <property type="component" value="Unassembled WGS sequence"/>
</dbReference>
<dbReference type="InterPro" id="IPR002156">
    <property type="entry name" value="RNaseH_domain"/>
</dbReference>
<dbReference type="Pfam" id="PF00075">
    <property type="entry name" value="RNase_H"/>
    <property type="match status" value="1"/>
</dbReference>
<dbReference type="GO" id="GO:0004523">
    <property type="term" value="F:RNA-DNA hybrid ribonuclease activity"/>
    <property type="evidence" value="ECO:0007669"/>
    <property type="project" value="InterPro"/>
</dbReference>
<dbReference type="Gene3D" id="3.30.420.10">
    <property type="entry name" value="Ribonuclease H-like superfamily/Ribonuclease H"/>
    <property type="match status" value="1"/>
</dbReference>
<dbReference type="OrthoDB" id="6433690at2759"/>
<dbReference type="InterPro" id="IPR036397">
    <property type="entry name" value="RNaseH_sf"/>
</dbReference>
<dbReference type="InterPro" id="IPR012337">
    <property type="entry name" value="RNaseH-like_sf"/>
</dbReference>
<protein>
    <submittedName>
        <fullName evidence="2">RNase H domain-containing protein</fullName>
    </submittedName>
</protein>
<name>A0A8X6MN26_NEPPI</name>
<dbReference type="GO" id="GO:0003676">
    <property type="term" value="F:nucleic acid binding"/>
    <property type="evidence" value="ECO:0007669"/>
    <property type="project" value="InterPro"/>
</dbReference>
<evidence type="ECO:0000313" key="3">
    <source>
        <dbReference type="Proteomes" id="UP000887013"/>
    </source>
</evidence>